<feature type="compositionally biased region" description="Low complexity" evidence="1">
    <location>
        <begin position="213"/>
        <end position="223"/>
    </location>
</feature>
<comment type="caution">
    <text evidence="2">The sequence shown here is derived from an EMBL/GenBank/DDBJ whole genome shotgun (WGS) entry which is preliminary data.</text>
</comment>
<protein>
    <submittedName>
        <fullName evidence="2">Uncharacterized protein</fullName>
    </submittedName>
</protein>
<dbReference type="AlphaFoldDB" id="A0A812JNG6"/>
<proteinExistence type="predicted"/>
<name>A0A812JNG6_SYMPI</name>
<evidence type="ECO:0000256" key="1">
    <source>
        <dbReference type="SAM" id="MobiDB-lite"/>
    </source>
</evidence>
<evidence type="ECO:0000313" key="2">
    <source>
        <dbReference type="EMBL" id="CAE7210469.1"/>
    </source>
</evidence>
<feature type="compositionally biased region" description="Basic residues" evidence="1">
    <location>
        <begin position="225"/>
        <end position="234"/>
    </location>
</feature>
<sequence length="426" mass="47458">MVSAAWDWARARNLIRVNPIHKEEEAKLIISENFELVSETGQETSMAGSLEMEDDSGFLLDADIPGIDASNEDILAANRATSDANSNPAVDVGKAASFKIVFPTVSQNTSPSTLLPNFLEVLGRKVDSLEDHLEVLQQSDQSRAKLHEQMSIILQQMQGHYKELTKKQGQGILAVPDQAFNDELLRLYAEITKQDVILGNYLVRTKSIAASCKSCKKGPNSKAPPKPKKVKKDKKGSEDEDSGVASNLADELMIGFEQGKTLPIDVSTLPTQVVILTGKPRVETVQYPVLFLSSWAQQSFKTGGHLFLGGHALDQSKEFRKMFATFWQRFRVLRPDLDIYNRPDVDLSMCIPVAFHGDEGRGKLRRPVMIISYQCLIGHSFISRLLFSVAPSEVYHKKKTIDMLHEALTRDMLSLYHEGIKEPSTC</sequence>
<keyword evidence="3" id="KW-1185">Reference proteome</keyword>
<feature type="region of interest" description="Disordered" evidence="1">
    <location>
        <begin position="213"/>
        <end position="244"/>
    </location>
</feature>
<dbReference type="OrthoDB" id="409626at2759"/>
<gene>
    <name evidence="2" type="ORF">SPIL2461_LOCUS2265</name>
</gene>
<evidence type="ECO:0000313" key="3">
    <source>
        <dbReference type="Proteomes" id="UP000649617"/>
    </source>
</evidence>
<dbReference type="EMBL" id="CAJNIZ010002432">
    <property type="protein sequence ID" value="CAE7210469.1"/>
    <property type="molecule type" value="Genomic_DNA"/>
</dbReference>
<accession>A0A812JNG6</accession>
<reference evidence="2" key="1">
    <citation type="submission" date="2021-02" db="EMBL/GenBank/DDBJ databases">
        <authorList>
            <person name="Dougan E. K."/>
            <person name="Rhodes N."/>
            <person name="Thang M."/>
            <person name="Chan C."/>
        </authorList>
    </citation>
    <scope>NUCLEOTIDE SEQUENCE</scope>
</reference>
<dbReference type="Proteomes" id="UP000649617">
    <property type="component" value="Unassembled WGS sequence"/>
</dbReference>
<organism evidence="2 3">
    <name type="scientific">Symbiodinium pilosum</name>
    <name type="common">Dinoflagellate</name>
    <dbReference type="NCBI Taxonomy" id="2952"/>
    <lineage>
        <taxon>Eukaryota</taxon>
        <taxon>Sar</taxon>
        <taxon>Alveolata</taxon>
        <taxon>Dinophyceae</taxon>
        <taxon>Suessiales</taxon>
        <taxon>Symbiodiniaceae</taxon>
        <taxon>Symbiodinium</taxon>
    </lineage>
</organism>